<keyword evidence="2 5" id="KW-0812">Transmembrane</keyword>
<reference evidence="7" key="1">
    <citation type="journal article" date="2000" name="J. Bacteriol.">
        <title>A scaffoldin of the Bacteroides cellulosolvens cellulosome that contains 11 type II cohesins.</title>
        <authorList>
            <person name="Ding S.Y."/>
            <person name="Bayer E.A."/>
            <person name="Steiner D."/>
            <person name="Shoham Y."/>
            <person name="Lamed R."/>
        </authorList>
    </citation>
    <scope>NUCLEOTIDE SEQUENCE</scope>
</reference>
<feature type="transmembrane region" description="Helical" evidence="5">
    <location>
        <begin position="296"/>
        <end position="313"/>
    </location>
</feature>
<reference evidence="7" key="2">
    <citation type="submission" date="2003-08" db="EMBL/GenBank/DDBJ databases">
        <authorList>
            <person name="Ding S.-Y."/>
            <person name="Bayer E.A."/>
            <person name="Shoham Y."/>
            <person name="Steiner D."/>
            <person name="Lamed R."/>
        </authorList>
    </citation>
    <scope>NUCLEOTIDE SEQUENCE</scope>
</reference>
<dbReference type="GO" id="GO:0008273">
    <property type="term" value="F:calcium, potassium:sodium antiporter activity"/>
    <property type="evidence" value="ECO:0007669"/>
    <property type="project" value="TreeGrafter"/>
</dbReference>
<evidence type="ECO:0000256" key="4">
    <source>
        <dbReference type="ARBA" id="ARBA00023136"/>
    </source>
</evidence>
<dbReference type="Gene3D" id="1.20.1420.30">
    <property type="entry name" value="NCX, central ion-binding region"/>
    <property type="match status" value="1"/>
</dbReference>
<feature type="transmembrane region" description="Helical" evidence="5">
    <location>
        <begin position="265"/>
        <end position="290"/>
    </location>
</feature>
<proteinExistence type="predicted"/>
<accession>Q6A563</accession>
<dbReference type="InterPro" id="IPR004837">
    <property type="entry name" value="NaCa_Exmemb"/>
</dbReference>
<keyword evidence="4 5" id="KW-0472">Membrane</keyword>
<sequence length="345" mass="38069">MQYKGKGYMQIYIILLFLGLIIILLSCELFTNAIEWFGKKLNFGDGVIGSIFSAVGTCLPETLIPIIAIIKSGKSGEDSSLDVGIGAILGAPFMLSTLAFFITGFSVILFCKKRKSGLSIKINKKIFGRDMEFFALMYSIAITMSFIENYTAKVIISIGLILMYVYYVFLTVKHDKTSVDRLEKLYILKFSQSKVSLTAILLQLSIALTGIVSGSYIFVSNIEGISQALKISPMILALIITPIATELPEKFNSIIWIRKGKDSLALGNISGAMVFQSCIPVAVGIVFTTWKLNNTAMVSCVLSLVSSVILLLWMKVKKELTPLPFIFCGVLYILFIIYLTNGVFH</sequence>
<dbReference type="GO" id="GO:0005262">
    <property type="term" value="F:calcium channel activity"/>
    <property type="evidence" value="ECO:0007669"/>
    <property type="project" value="TreeGrafter"/>
</dbReference>
<feature type="domain" description="Sodium/calcium exchanger membrane region" evidence="6">
    <location>
        <begin position="202"/>
        <end position="339"/>
    </location>
</feature>
<evidence type="ECO:0000256" key="2">
    <source>
        <dbReference type="ARBA" id="ARBA00022692"/>
    </source>
</evidence>
<dbReference type="PANTHER" id="PTHR10846:SF8">
    <property type="entry name" value="INNER MEMBRANE PROTEIN YRBG"/>
    <property type="match status" value="1"/>
</dbReference>
<dbReference type="GO" id="GO:0005886">
    <property type="term" value="C:plasma membrane"/>
    <property type="evidence" value="ECO:0007669"/>
    <property type="project" value="TreeGrafter"/>
</dbReference>
<feature type="domain" description="Sodium/calcium exchanger membrane region" evidence="6">
    <location>
        <begin position="12"/>
        <end position="171"/>
    </location>
</feature>
<feature type="transmembrane region" description="Helical" evidence="5">
    <location>
        <begin position="154"/>
        <end position="174"/>
    </location>
</feature>
<dbReference type="InterPro" id="IPR004481">
    <property type="entry name" value="K/Na/Ca-exchanger"/>
</dbReference>
<feature type="transmembrane region" description="Helical" evidence="5">
    <location>
        <begin position="131"/>
        <end position="148"/>
    </location>
</feature>
<evidence type="ECO:0000259" key="6">
    <source>
        <dbReference type="Pfam" id="PF01699"/>
    </source>
</evidence>
<dbReference type="AlphaFoldDB" id="Q6A563"/>
<protein>
    <submittedName>
        <fullName evidence="7">Sodium/calcium exchanger protein</fullName>
    </submittedName>
</protein>
<feature type="transmembrane region" description="Helical" evidence="5">
    <location>
        <begin position="195"/>
        <end position="219"/>
    </location>
</feature>
<evidence type="ECO:0000256" key="3">
    <source>
        <dbReference type="ARBA" id="ARBA00022989"/>
    </source>
</evidence>
<organism evidence="7">
    <name type="scientific">Pseudobacteroides cellulosolvens</name>
    <dbReference type="NCBI Taxonomy" id="35825"/>
    <lineage>
        <taxon>Bacteria</taxon>
        <taxon>Bacillati</taxon>
        <taxon>Bacillota</taxon>
        <taxon>Clostridia</taxon>
        <taxon>Eubacteriales</taxon>
        <taxon>Oscillospiraceae</taxon>
        <taxon>Pseudobacteroides</taxon>
    </lineage>
</organism>
<dbReference type="PANTHER" id="PTHR10846">
    <property type="entry name" value="SODIUM/POTASSIUM/CALCIUM EXCHANGER"/>
    <property type="match status" value="1"/>
</dbReference>
<name>Q6A563_9FIRM</name>
<reference evidence="7" key="4">
    <citation type="journal article" date="2004" name="J. Bacteriol.">
        <title>Architecture of the Bacteroides cellulosolvens cellulosome: description of a cell surface-anchoring scaffoldin and a family 48 cellulase.</title>
        <authorList>
            <person name="Xu Q."/>
            <person name="Bayer E.A."/>
            <person name="Goldman M."/>
            <person name="Kenig R."/>
            <person name="Shoham Y."/>
            <person name="Lamed R."/>
        </authorList>
    </citation>
    <scope>NUCLEOTIDE SEQUENCE</scope>
</reference>
<dbReference type="PROSITE" id="PS51257">
    <property type="entry name" value="PROKAR_LIPOPROTEIN"/>
    <property type="match status" value="1"/>
</dbReference>
<keyword evidence="3 5" id="KW-1133">Transmembrane helix</keyword>
<dbReference type="Pfam" id="PF01699">
    <property type="entry name" value="Na_Ca_ex"/>
    <property type="match status" value="2"/>
</dbReference>
<feature type="transmembrane region" description="Helical" evidence="5">
    <location>
        <begin position="325"/>
        <end position="344"/>
    </location>
</feature>
<dbReference type="InterPro" id="IPR044880">
    <property type="entry name" value="NCX_ion-bd_dom_sf"/>
</dbReference>
<reference evidence="7" key="3">
    <citation type="submission" date="2003-08" db="EMBL/GenBank/DDBJ databases">
        <authorList>
            <person name="Xu Q."/>
            <person name="Bayer E.A."/>
            <person name="Goldman M."/>
            <person name="Kenig R."/>
            <person name="Shoham Y."/>
            <person name="Lamed R."/>
        </authorList>
    </citation>
    <scope>NUCLEOTIDE SEQUENCE</scope>
</reference>
<evidence type="ECO:0000256" key="1">
    <source>
        <dbReference type="ARBA" id="ARBA00004141"/>
    </source>
</evidence>
<feature type="transmembrane region" description="Helical" evidence="5">
    <location>
        <begin position="85"/>
        <end position="110"/>
    </location>
</feature>
<dbReference type="GO" id="GO:0006874">
    <property type="term" value="P:intracellular calcium ion homeostasis"/>
    <property type="evidence" value="ECO:0007669"/>
    <property type="project" value="TreeGrafter"/>
</dbReference>
<dbReference type="EMBL" id="AF224509">
    <property type="protein sequence ID" value="AAT79551.1"/>
    <property type="molecule type" value="Genomic_DNA"/>
</dbReference>
<evidence type="ECO:0000256" key="5">
    <source>
        <dbReference type="SAM" id="Phobius"/>
    </source>
</evidence>
<comment type="subcellular location">
    <subcellularLocation>
        <location evidence="1">Membrane</location>
        <topology evidence="1">Multi-pass membrane protein</topology>
    </subcellularLocation>
</comment>
<evidence type="ECO:0000313" key="7">
    <source>
        <dbReference type="EMBL" id="AAT79551.1"/>
    </source>
</evidence>
<feature type="transmembrane region" description="Helical" evidence="5">
    <location>
        <begin position="12"/>
        <end position="34"/>
    </location>
</feature>